<evidence type="ECO:0000256" key="2">
    <source>
        <dbReference type="PROSITE-ProRule" id="PRU00176"/>
    </source>
</evidence>
<feature type="region of interest" description="Disordered" evidence="3">
    <location>
        <begin position="1"/>
        <end position="95"/>
    </location>
</feature>
<feature type="compositionally biased region" description="Polar residues" evidence="3">
    <location>
        <begin position="1"/>
        <end position="11"/>
    </location>
</feature>
<dbReference type="InterPro" id="IPR000504">
    <property type="entry name" value="RRM_dom"/>
</dbReference>
<dbReference type="Pfam" id="PF00076">
    <property type="entry name" value="RRM_1"/>
    <property type="match status" value="1"/>
</dbReference>
<dbReference type="PANTHER" id="PTHR23236">
    <property type="entry name" value="EUKARYOTIC TRANSLATION INITIATION FACTOR 4B/4H"/>
    <property type="match status" value="1"/>
</dbReference>
<dbReference type="Proteomes" id="UP000789508">
    <property type="component" value="Unassembled WGS sequence"/>
</dbReference>
<dbReference type="PROSITE" id="PS50102">
    <property type="entry name" value="RRM"/>
    <property type="match status" value="1"/>
</dbReference>
<comment type="caution">
    <text evidence="5">The sequence shown here is derived from an EMBL/GenBank/DDBJ whole genome shotgun (WGS) entry which is preliminary data.</text>
</comment>
<feature type="region of interest" description="Disordered" evidence="3">
    <location>
        <begin position="246"/>
        <end position="312"/>
    </location>
</feature>
<feature type="compositionally biased region" description="Basic and acidic residues" evidence="3">
    <location>
        <begin position="263"/>
        <end position="272"/>
    </location>
</feature>
<sequence length="312" mass="35970">MNDTFDPNTAPTKKLTKRQKKTDAFRSRKKPKLDNTEQDSLIIHSQNSDEAQESDNIKVEFVTKDKDKKHGSQLEEETNEKKKQNNKKIKKDMEKKSLSKHRYIVFVANLPYSATKEEIANHFETNGATPISTRLITDKMTKKPKGFAFVEFKNAVVMKHALGFHHTVFKNKKIRVELTSGGGGNKSEFRRNKIEAKNKKLDEERHKLHEKNKKISSEIETGGNGEIQESKNKLINSEDINGISQANIEYNDSEDTERKKRREANNKNIDKQRQKKHNRNLIKSSERRISKPRNIEGSNAVNPLGKMRKFGS</sequence>
<dbReference type="InterPro" id="IPR034228">
    <property type="entry name" value="Nop6_RRM"/>
</dbReference>
<evidence type="ECO:0000259" key="4">
    <source>
        <dbReference type="PROSITE" id="PS50102"/>
    </source>
</evidence>
<accession>A0A9N8Z339</accession>
<gene>
    <name evidence="5" type="ORF">ALEPTO_LOCUS1616</name>
</gene>
<protein>
    <submittedName>
        <fullName evidence="5">11808_t:CDS:1</fullName>
    </submittedName>
</protein>
<dbReference type="GO" id="GO:0019843">
    <property type="term" value="F:rRNA binding"/>
    <property type="evidence" value="ECO:0007669"/>
    <property type="project" value="TreeGrafter"/>
</dbReference>
<feature type="compositionally biased region" description="Basic and acidic residues" evidence="3">
    <location>
        <begin position="187"/>
        <end position="217"/>
    </location>
</feature>
<proteinExistence type="predicted"/>
<keyword evidence="1 2" id="KW-0694">RNA-binding</keyword>
<dbReference type="InterPro" id="IPR035979">
    <property type="entry name" value="RBD_domain_sf"/>
</dbReference>
<evidence type="ECO:0000256" key="3">
    <source>
        <dbReference type="SAM" id="MobiDB-lite"/>
    </source>
</evidence>
<dbReference type="SMART" id="SM00360">
    <property type="entry name" value="RRM"/>
    <property type="match status" value="1"/>
</dbReference>
<dbReference type="EMBL" id="CAJVPS010000186">
    <property type="protein sequence ID" value="CAG8462562.1"/>
    <property type="molecule type" value="Genomic_DNA"/>
</dbReference>
<dbReference type="AlphaFoldDB" id="A0A9N8Z339"/>
<dbReference type="PANTHER" id="PTHR23236:SF51">
    <property type="entry name" value="NUCLEOLAR PROTEIN 6"/>
    <property type="match status" value="1"/>
</dbReference>
<dbReference type="SUPFAM" id="SSF54928">
    <property type="entry name" value="RNA-binding domain, RBD"/>
    <property type="match status" value="1"/>
</dbReference>
<dbReference type="InterPro" id="IPR012677">
    <property type="entry name" value="Nucleotide-bd_a/b_plait_sf"/>
</dbReference>
<feature type="compositionally biased region" description="Basic and acidic residues" evidence="3">
    <location>
        <begin position="55"/>
        <end position="83"/>
    </location>
</feature>
<reference evidence="5" key="1">
    <citation type="submission" date="2021-06" db="EMBL/GenBank/DDBJ databases">
        <authorList>
            <person name="Kallberg Y."/>
            <person name="Tangrot J."/>
            <person name="Rosling A."/>
        </authorList>
    </citation>
    <scope>NUCLEOTIDE SEQUENCE</scope>
    <source>
        <strain evidence="5">FL130A</strain>
    </source>
</reference>
<dbReference type="GO" id="GO:0042274">
    <property type="term" value="P:ribosomal small subunit biogenesis"/>
    <property type="evidence" value="ECO:0007669"/>
    <property type="project" value="TreeGrafter"/>
</dbReference>
<dbReference type="OrthoDB" id="439808at2759"/>
<evidence type="ECO:0000256" key="1">
    <source>
        <dbReference type="ARBA" id="ARBA00022884"/>
    </source>
</evidence>
<keyword evidence="6" id="KW-1185">Reference proteome</keyword>
<name>A0A9N8Z339_9GLOM</name>
<evidence type="ECO:0000313" key="6">
    <source>
        <dbReference type="Proteomes" id="UP000789508"/>
    </source>
</evidence>
<evidence type="ECO:0000313" key="5">
    <source>
        <dbReference type="EMBL" id="CAG8462562.1"/>
    </source>
</evidence>
<dbReference type="CDD" id="cd12400">
    <property type="entry name" value="RRM_Nop6"/>
    <property type="match status" value="1"/>
</dbReference>
<organism evidence="5 6">
    <name type="scientific">Ambispora leptoticha</name>
    <dbReference type="NCBI Taxonomy" id="144679"/>
    <lineage>
        <taxon>Eukaryota</taxon>
        <taxon>Fungi</taxon>
        <taxon>Fungi incertae sedis</taxon>
        <taxon>Mucoromycota</taxon>
        <taxon>Glomeromycotina</taxon>
        <taxon>Glomeromycetes</taxon>
        <taxon>Archaeosporales</taxon>
        <taxon>Ambisporaceae</taxon>
        <taxon>Ambispora</taxon>
    </lineage>
</organism>
<feature type="domain" description="RRM" evidence="4">
    <location>
        <begin position="103"/>
        <end position="181"/>
    </location>
</feature>
<feature type="region of interest" description="Disordered" evidence="3">
    <location>
        <begin position="179"/>
        <end position="233"/>
    </location>
</feature>
<dbReference type="GO" id="GO:0005730">
    <property type="term" value="C:nucleolus"/>
    <property type="evidence" value="ECO:0007669"/>
    <property type="project" value="TreeGrafter"/>
</dbReference>
<dbReference type="Gene3D" id="3.30.70.330">
    <property type="match status" value="1"/>
</dbReference>